<comment type="caution">
    <text evidence="4">The sequence shown here is derived from an EMBL/GenBank/DDBJ whole genome shotgun (WGS) entry which is preliminary data.</text>
</comment>
<name>A0A8K0WBQ6_9HYPO</name>
<dbReference type="EMBL" id="JAGPXF010000004">
    <property type="protein sequence ID" value="KAH7245617.1"/>
    <property type="molecule type" value="Genomic_DNA"/>
</dbReference>
<feature type="transmembrane region" description="Helical" evidence="3">
    <location>
        <begin position="50"/>
        <end position="70"/>
    </location>
</feature>
<proteinExistence type="inferred from homology"/>
<evidence type="ECO:0000256" key="2">
    <source>
        <dbReference type="SAM" id="MobiDB-lite"/>
    </source>
</evidence>
<dbReference type="PANTHER" id="PTHR33365">
    <property type="entry name" value="YALI0B05434P"/>
    <property type="match status" value="1"/>
</dbReference>
<keyword evidence="3" id="KW-0472">Membrane</keyword>
<dbReference type="PANTHER" id="PTHR33365:SF7">
    <property type="entry name" value="TAT PATHWAY SIGNAL SEQUENCE"/>
    <property type="match status" value="1"/>
</dbReference>
<evidence type="ECO:0000313" key="5">
    <source>
        <dbReference type="Proteomes" id="UP000813427"/>
    </source>
</evidence>
<dbReference type="OrthoDB" id="3687641at2759"/>
<dbReference type="GO" id="GO:0043386">
    <property type="term" value="P:mycotoxin biosynthetic process"/>
    <property type="evidence" value="ECO:0007669"/>
    <property type="project" value="InterPro"/>
</dbReference>
<evidence type="ECO:0000256" key="1">
    <source>
        <dbReference type="ARBA" id="ARBA00035112"/>
    </source>
</evidence>
<evidence type="ECO:0000313" key="4">
    <source>
        <dbReference type="EMBL" id="KAH7245617.1"/>
    </source>
</evidence>
<protein>
    <submittedName>
        <fullName evidence="4">Tat pathway signal sequence</fullName>
    </submittedName>
</protein>
<dbReference type="Pfam" id="PF11807">
    <property type="entry name" value="UstYa"/>
    <property type="match status" value="1"/>
</dbReference>
<feature type="compositionally biased region" description="Polar residues" evidence="2">
    <location>
        <begin position="13"/>
        <end position="27"/>
    </location>
</feature>
<comment type="similarity">
    <text evidence="1">Belongs to the ustYa family.</text>
</comment>
<organism evidence="4 5">
    <name type="scientific">Fusarium tricinctum</name>
    <dbReference type="NCBI Taxonomy" id="61284"/>
    <lineage>
        <taxon>Eukaryota</taxon>
        <taxon>Fungi</taxon>
        <taxon>Dikarya</taxon>
        <taxon>Ascomycota</taxon>
        <taxon>Pezizomycotina</taxon>
        <taxon>Sordariomycetes</taxon>
        <taxon>Hypocreomycetidae</taxon>
        <taxon>Hypocreales</taxon>
        <taxon>Nectriaceae</taxon>
        <taxon>Fusarium</taxon>
        <taxon>Fusarium tricinctum species complex</taxon>
    </lineage>
</organism>
<dbReference type="Proteomes" id="UP000813427">
    <property type="component" value="Unassembled WGS sequence"/>
</dbReference>
<dbReference type="AlphaFoldDB" id="A0A8K0WBQ6"/>
<keyword evidence="5" id="KW-1185">Reference proteome</keyword>
<evidence type="ECO:0000256" key="3">
    <source>
        <dbReference type="SAM" id="Phobius"/>
    </source>
</evidence>
<feature type="region of interest" description="Disordered" evidence="2">
    <location>
        <begin position="1"/>
        <end position="27"/>
    </location>
</feature>
<keyword evidence="3" id="KW-0812">Transmembrane</keyword>
<keyword evidence="3" id="KW-1133">Transmembrane helix</keyword>
<reference evidence="4" key="1">
    <citation type="journal article" date="2021" name="Nat. Commun.">
        <title>Genetic determinants of endophytism in the Arabidopsis root mycobiome.</title>
        <authorList>
            <person name="Mesny F."/>
            <person name="Miyauchi S."/>
            <person name="Thiergart T."/>
            <person name="Pickel B."/>
            <person name="Atanasova L."/>
            <person name="Karlsson M."/>
            <person name="Huettel B."/>
            <person name="Barry K.W."/>
            <person name="Haridas S."/>
            <person name="Chen C."/>
            <person name="Bauer D."/>
            <person name="Andreopoulos W."/>
            <person name="Pangilinan J."/>
            <person name="LaButti K."/>
            <person name="Riley R."/>
            <person name="Lipzen A."/>
            <person name="Clum A."/>
            <person name="Drula E."/>
            <person name="Henrissat B."/>
            <person name="Kohler A."/>
            <person name="Grigoriev I.V."/>
            <person name="Martin F.M."/>
            <person name="Hacquard S."/>
        </authorList>
    </citation>
    <scope>NUCLEOTIDE SEQUENCE</scope>
    <source>
        <strain evidence="4">MPI-SDFR-AT-0068</strain>
    </source>
</reference>
<accession>A0A8K0WBQ6</accession>
<sequence length="275" mass="31643">MPSNRPSAADYSSVASPDTESLLSEDQLQEKPSSLYSIPAKSSRNSRIKIYLHVGAIVLYGALTILLWIWSVKIKEKECDCEKSLPYSPAQAAIHYEKQTITHNLADKGRFRGPPRPEQDAAWDELLQYNNLRVEKEDLEKANTTSVPLHDSQGGYLVTLDVFHTLHCVNKVRKSYYSDYYHDPNPLADQHEHFDHCIDLLRQVIMCHGDVSLHTYGWKDNYRWPWPSMRTEHQCRNWDKIMSWSKEHYIPSLTGPILSHPTLGISFTGEEPHPS</sequence>
<gene>
    <name evidence="4" type="ORF">BKA59DRAFT_476023</name>
</gene>
<dbReference type="InterPro" id="IPR021765">
    <property type="entry name" value="UstYa-like"/>
</dbReference>